<organism evidence="1">
    <name type="scientific">human gut metagenome</name>
    <dbReference type="NCBI Taxonomy" id="408170"/>
    <lineage>
        <taxon>unclassified sequences</taxon>
        <taxon>metagenomes</taxon>
        <taxon>organismal metagenomes</taxon>
    </lineage>
</organism>
<dbReference type="AlphaFoldDB" id="K1RW59"/>
<name>K1RW59_9ZZZZ</name>
<sequence>MYKGIAGSEGIGIGTVVLIEEHEINIETKRVEETG</sequence>
<proteinExistence type="predicted"/>
<gene>
    <name evidence="1" type="ORF">OBE_12944</name>
</gene>
<dbReference type="EMBL" id="AJWZ01008935">
    <property type="protein sequence ID" value="EKC52737.1"/>
    <property type="molecule type" value="Genomic_DNA"/>
</dbReference>
<feature type="non-terminal residue" evidence="1">
    <location>
        <position position="35"/>
    </location>
</feature>
<reference evidence="1" key="1">
    <citation type="journal article" date="2013" name="Environ. Microbiol.">
        <title>Microbiota from the distal guts of lean and obese adolescents exhibit partial functional redundancy besides clear differences in community structure.</title>
        <authorList>
            <person name="Ferrer M."/>
            <person name="Ruiz A."/>
            <person name="Lanza F."/>
            <person name="Haange S.B."/>
            <person name="Oberbach A."/>
            <person name="Till H."/>
            <person name="Bargiela R."/>
            <person name="Campoy C."/>
            <person name="Segura M.T."/>
            <person name="Richter M."/>
            <person name="von Bergen M."/>
            <person name="Seifert J."/>
            <person name="Suarez A."/>
        </authorList>
    </citation>
    <scope>NUCLEOTIDE SEQUENCE</scope>
</reference>
<protein>
    <submittedName>
        <fullName evidence="1">Uncharacterized protein</fullName>
    </submittedName>
</protein>
<comment type="caution">
    <text evidence="1">The sequence shown here is derived from an EMBL/GenBank/DDBJ whole genome shotgun (WGS) entry which is preliminary data.</text>
</comment>
<accession>K1RW59</accession>
<evidence type="ECO:0000313" key="1">
    <source>
        <dbReference type="EMBL" id="EKC52737.1"/>
    </source>
</evidence>